<feature type="binding site" evidence="11">
    <location>
        <position position="349"/>
    </location>
    <ligand>
        <name>phosphoenolpyruvate</name>
        <dbReference type="ChEBI" id="CHEBI:58702"/>
    </ligand>
</feature>
<dbReference type="PANTHER" id="PTHR46244">
    <property type="entry name" value="PHOSPHOENOLPYRUVATE-PROTEIN PHOSPHOTRANSFERASE"/>
    <property type="match status" value="1"/>
</dbReference>
<evidence type="ECO:0000256" key="5">
    <source>
        <dbReference type="ARBA" id="ARBA00022723"/>
    </source>
</evidence>
<feature type="region of interest" description="Disordered" evidence="13">
    <location>
        <begin position="221"/>
        <end position="288"/>
    </location>
</feature>
<evidence type="ECO:0000256" key="13">
    <source>
        <dbReference type="SAM" id="MobiDB-lite"/>
    </source>
</evidence>
<keyword evidence="9" id="KW-0598">Phosphotransferase system</keyword>
<dbReference type="Gene3D" id="3.50.30.10">
    <property type="entry name" value="Phosphohistidine domain"/>
    <property type="match status" value="1"/>
</dbReference>
<dbReference type="GO" id="GO:0046872">
    <property type="term" value="F:metal ion binding"/>
    <property type="evidence" value="ECO:0007669"/>
    <property type="project" value="UniProtKB-KW"/>
</dbReference>
<feature type="domain" description="Phosphotransferase system enzyme I N-terminal" evidence="16">
    <location>
        <begin position="4"/>
        <end position="121"/>
    </location>
</feature>
<feature type="domain" description="PEP-utilising enzyme mobile" evidence="14">
    <location>
        <begin position="159"/>
        <end position="229"/>
    </location>
</feature>
<dbReference type="PROSITE" id="PS00742">
    <property type="entry name" value="PEP_ENZYMES_2"/>
    <property type="match status" value="1"/>
</dbReference>
<proteinExistence type="inferred from homology"/>
<dbReference type="GO" id="GO:0008965">
    <property type="term" value="F:phosphoenolpyruvate-protein phosphotransferase activity"/>
    <property type="evidence" value="ECO:0007669"/>
    <property type="project" value="UniProtKB-EC"/>
</dbReference>
<comment type="catalytic activity">
    <reaction evidence="9">
        <text>L-histidyl-[protein] + phosphoenolpyruvate = N(pros)-phospho-L-histidyl-[protein] + pyruvate</text>
        <dbReference type="Rhea" id="RHEA:23880"/>
        <dbReference type="Rhea" id="RHEA-COMP:9745"/>
        <dbReference type="Rhea" id="RHEA-COMP:9746"/>
        <dbReference type="ChEBI" id="CHEBI:15361"/>
        <dbReference type="ChEBI" id="CHEBI:29979"/>
        <dbReference type="ChEBI" id="CHEBI:58702"/>
        <dbReference type="ChEBI" id="CHEBI:64837"/>
        <dbReference type="EC" id="2.7.3.9"/>
    </reaction>
</comment>
<evidence type="ECO:0000259" key="14">
    <source>
        <dbReference type="Pfam" id="PF00391"/>
    </source>
</evidence>
<evidence type="ECO:0000259" key="15">
    <source>
        <dbReference type="Pfam" id="PF02896"/>
    </source>
</evidence>
<dbReference type="InterPro" id="IPR024692">
    <property type="entry name" value="PTS_EI"/>
</dbReference>
<dbReference type="InterPro" id="IPR008731">
    <property type="entry name" value="PTS_EIN"/>
</dbReference>
<dbReference type="InterPro" id="IPR000121">
    <property type="entry name" value="PEP_util_C"/>
</dbReference>
<dbReference type="InterPro" id="IPR015813">
    <property type="entry name" value="Pyrv/PenolPyrv_kinase-like_dom"/>
</dbReference>
<evidence type="ECO:0000256" key="7">
    <source>
        <dbReference type="ARBA" id="ARBA00022842"/>
    </source>
</evidence>
<keyword evidence="9" id="KW-0762">Sugar transport</keyword>
<feature type="region of interest" description="Disordered" evidence="13">
    <location>
        <begin position="1"/>
        <end position="38"/>
    </location>
</feature>
<evidence type="ECO:0000313" key="18">
    <source>
        <dbReference type="Proteomes" id="UP000646523"/>
    </source>
</evidence>
<gene>
    <name evidence="17" type="primary">ptsI</name>
    <name evidence="17" type="ORF">GCM10012289_51280</name>
</gene>
<evidence type="ECO:0000256" key="8">
    <source>
        <dbReference type="ARBA" id="ARBA00033235"/>
    </source>
</evidence>
<feature type="active site" description="Tele-phosphohistidine intermediate" evidence="10">
    <location>
        <position position="194"/>
    </location>
</feature>
<protein>
    <recommendedName>
        <fullName evidence="3 9">Phosphoenolpyruvate-protein phosphotransferase</fullName>
        <ecNumber evidence="9">2.7.3.9</ecNumber>
    </recommendedName>
    <alternativeName>
        <fullName evidence="8 9">Phosphotransferase system, enzyme I</fullName>
    </alternativeName>
</protein>
<dbReference type="Pfam" id="PF05524">
    <property type="entry name" value="PEP-utilisers_N"/>
    <property type="match status" value="1"/>
</dbReference>
<dbReference type="EC" id="2.7.3.9" evidence="9"/>
<dbReference type="InterPro" id="IPR040442">
    <property type="entry name" value="Pyrv_kinase-like_dom_sf"/>
</dbReference>
<dbReference type="PIRSF" id="PIRSF000732">
    <property type="entry name" value="PTS_enzyme_I"/>
    <property type="match status" value="1"/>
</dbReference>
<sequence length="585" mass="59610">MNLTGVGASPGTGQGPAFIVTVSVPEPPEGATYTGEADQEKQRAADALQQVAGVLELRGDRAGGQAGEILRAQAMMAEDPGLAVAVRSFIDQGIAAPRAVYQAFARFRETLAGAGGYLGERAADLDDVRDRVIGELTGHPMPGIPSEPAPPDEPGGAPRPYVLVAHDLAPADTVLLTKDLVAAFVTEKGGPTSHTAIVARSMGVPAVVGCRGATGIRPGVRVRVDGTSGQVQVEPPPDFSDSRSAGPEAGRSAGSGVGRSGGDAWAGQVAARDTGGPGRTSDGHAVPLLANVGGQSDLDAAVAHGAEGIGLYRTEFLFLGRSEAPSADEQRQVYRAALEAFPGRTVVVRVLDAGADKPLSFLPPSGGEPNPALGERGLRLLRRFPDVLDTQVEALAGAADGSSAHLMIMAPMVATAEEASWFAGVCHVRGLASAGAMIEIPAAALRAESLVTVVDFVSIGTNDLAQYTFAADRELGTLGTLQDPWQPALLDLVHRTATAASDNGKPCGVCGEAAADPLLACVLVGLGATSLSMSPRALPAVRVALAGQTLGQCQLAAQAARGMETPAHARAAARSELPELARLGL</sequence>
<dbReference type="SUPFAM" id="SSF51621">
    <property type="entry name" value="Phosphoenolpyruvate/pyruvate domain"/>
    <property type="match status" value="1"/>
</dbReference>
<evidence type="ECO:0000256" key="11">
    <source>
        <dbReference type="PIRSR" id="PIRSR000732-2"/>
    </source>
</evidence>
<dbReference type="InterPro" id="IPR018274">
    <property type="entry name" value="PEP_util_AS"/>
</dbReference>
<dbReference type="EMBL" id="BMNH01000018">
    <property type="protein sequence ID" value="GGO75679.1"/>
    <property type="molecule type" value="Genomic_DNA"/>
</dbReference>
<evidence type="ECO:0000256" key="6">
    <source>
        <dbReference type="ARBA" id="ARBA00022777"/>
    </source>
</evidence>
<evidence type="ECO:0000256" key="4">
    <source>
        <dbReference type="ARBA" id="ARBA00022679"/>
    </source>
</evidence>
<evidence type="ECO:0000256" key="2">
    <source>
        <dbReference type="ARBA" id="ARBA00007837"/>
    </source>
</evidence>
<keyword evidence="9" id="KW-0813">Transport</keyword>
<evidence type="ECO:0000256" key="12">
    <source>
        <dbReference type="PIRSR" id="PIRSR000732-3"/>
    </source>
</evidence>
<evidence type="ECO:0000313" key="17">
    <source>
        <dbReference type="EMBL" id="GGO75679.1"/>
    </source>
</evidence>
<dbReference type="PANTHER" id="PTHR46244:SF3">
    <property type="entry name" value="PHOSPHOENOLPYRUVATE-PROTEIN PHOSPHOTRANSFERASE"/>
    <property type="match status" value="1"/>
</dbReference>
<organism evidence="17 18">
    <name type="scientific">Nonomuraea cavernae</name>
    <dbReference type="NCBI Taxonomy" id="2045107"/>
    <lineage>
        <taxon>Bacteria</taxon>
        <taxon>Bacillati</taxon>
        <taxon>Actinomycetota</taxon>
        <taxon>Actinomycetes</taxon>
        <taxon>Streptosporangiales</taxon>
        <taxon>Streptosporangiaceae</taxon>
        <taxon>Nonomuraea</taxon>
    </lineage>
</organism>
<dbReference type="InterPro" id="IPR008279">
    <property type="entry name" value="PEP-util_enz_mobile_dom"/>
</dbReference>
<evidence type="ECO:0000256" key="3">
    <source>
        <dbReference type="ARBA" id="ARBA00016544"/>
    </source>
</evidence>
<comment type="cofactor">
    <cofactor evidence="1 9 12">
        <name>Mg(2+)</name>
        <dbReference type="ChEBI" id="CHEBI:18420"/>
    </cofactor>
</comment>
<dbReference type="Gene3D" id="1.10.274.10">
    <property type="entry name" value="PtsI, HPr-binding domain"/>
    <property type="match status" value="1"/>
</dbReference>
<reference evidence="17" key="2">
    <citation type="submission" date="2020-09" db="EMBL/GenBank/DDBJ databases">
        <authorList>
            <person name="Sun Q."/>
            <person name="Zhou Y."/>
        </authorList>
    </citation>
    <scope>NUCLEOTIDE SEQUENCE</scope>
    <source>
        <strain evidence="17">CGMCC 4.7368</strain>
    </source>
</reference>
<keyword evidence="18" id="KW-1185">Reference proteome</keyword>
<dbReference type="InterPro" id="IPR050499">
    <property type="entry name" value="PEP-utilizing_PTS_enzyme"/>
</dbReference>
<dbReference type="AlphaFoldDB" id="A0A917Z6V5"/>
<dbReference type="Pfam" id="PF00391">
    <property type="entry name" value="PEP-utilizers"/>
    <property type="match status" value="1"/>
</dbReference>
<dbReference type="InterPro" id="IPR036618">
    <property type="entry name" value="PtsI_HPr-bd_sf"/>
</dbReference>
<evidence type="ECO:0000259" key="16">
    <source>
        <dbReference type="Pfam" id="PF05524"/>
    </source>
</evidence>
<dbReference type="GO" id="GO:0009401">
    <property type="term" value="P:phosphoenolpyruvate-dependent sugar phosphotransferase system"/>
    <property type="evidence" value="ECO:0007669"/>
    <property type="project" value="UniProtKB-KW"/>
</dbReference>
<feature type="binding site" evidence="11">
    <location>
        <position position="313"/>
    </location>
    <ligand>
        <name>phosphoenolpyruvate</name>
        <dbReference type="ChEBI" id="CHEBI:58702"/>
    </ligand>
</feature>
<dbReference type="Proteomes" id="UP000646523">
    <property type="component" value="Unassembled WGS sequence"/>
</dbReference>
<feature type="region of interest" description="Disordered" evidence="13">
    <location>
        <begin position="137"/>
        <end position="157"/>
    </location>
</feature>
<dbReference type="SUPFAM" id="SSF52009">
    <property type="entry name" value="Phosphohistidine domain"/>
    <property type="match status" value="1"/>
</dbReference>
<dbReference type="PROSITE" id="PS00370">
    <property type="entry name" value="PEP_ENZYMES_PHOS_SITE"/>
    <property type="match status" value="1"/>
</dbReference>
<reference evidence="17" key="1">
    <citation type="journal article" date="2014" name="Int. J. Syst. Evol. Microbiol.">
        <title>Complete genome sequence of Corynebacterium casei LMG S-19264T (=DSM 44701T), isolated from a smear-ripened cheese.</title>
        <authorList>
            <consortium name="US DOE Joint Genome Institute (JGI-PGF)"/>
            <person name="Walter F."/>
            <person name="Albersmeier A."/>
            <person name="Kalinowski J."/>
            <person name="Ruckert C."/>
        </authorList>
    </citation>
    <scope>NUCLEOTIDE SEQUENCE</scope>
    <source>
        <strain evidence="17">CGMCC 4.7368</strain>
    </source>
</reference>
<feature type="active site" description="Proton donor" evidence="10">
    <location>
        <position position="510"/>
    </location>
</feature>
<accession>A0A917Z6V5</accession>
<evidence type="ECO:0000256" key="10">
    <source>
        <dbReference type="PIRSR" id="PIRSR000732-1"/>
    </source>
</evidence>
<keyword evidence="6 9" id="KW-0418">Kinase</keyword>
<comment type="caution">
    <text evidence="17">The sequence shown here is derived from an EMBL/GenBank/DDBJ whole genome shotgun (WGS) entry which is preliminary data.</text>
</comment>
<evidence type="ECO:0000256" key="1">
    <source>
        <dbReference type="ARBA" id="ARBA00001946"/>
    </source>
</evidence>
<comment type="function">
    <text evidence="9">General (non sugar-specific) component of the phosphoenolpyruvate-dependent sugar phosphotransferase system (sugar PTS). This major carbohydrate active-transport system catalyzes the phosphorylation of incoming sugar substrates concomitantly with their translocation across the cell membrane. Enzyme I transfers the phosphoryl group from phosphoenolpyruvate (PEP) to the phosphoryl carrier protein (HPr).</text>
</comment>
<evidence type="ECO:0000256" key="9">
    <source>
        <dbReference type="PIRNR" id="PIRNR000732"/>
    </source>
</evidence>
<feature type="binding site" evidence="12">
    <location>
        <position position="463"/>
    </location>
    <ligand>
        <name>Mg(2+)</name>
        <dbReference type="ChEBI" id="CHEBI:18420"/>
    </ligand>
</feature>
<feature type="compositionally biased region" description="Pro residues" evidence="13">
    <location>
        <begin position="142"/>
        <end position="153"/>
    </location>
</feature>
<dbReference type="InterPro" id="IPR036637">
    <property type="entry name" value="Phosphohistidine_dom_sf"/>
</dbReference>
<keyword evidence="4 9" id="KW-0808">Transferase</keyword>
<keyword evidence="7 9" id="KW-0460">Magnesium</keyword>
<dbReference type="Pfam" id="PF02896">
    <property type="entry name" value="PEP-utilizers_C"/>
    <property type="match status" value="1"/>
</dbReference>
<dbReference type="InterPro" id="IPR023151">
    <property type="entry name" value="PEP_util_CS"/>
</dbReference>
<name>A0A917Z6V5_9ACTN</name>
<dbReference type="Gene3D" id="3.20.20.60">
    <property type="entry name" value="Phosphoenolpyruvate-binding domains"/>
    <property type="match status" value="1"/>
</dbReference>
<dbReference type="SUPFAM" id="SSF47831">
    <property type="entry name" value="Enzyme I of the PEP:sugar phosphotransferase system HPr-binding (sub)domain"/>
    <property type="match status" value="1"/>
</dbReference>
<feature type="binding site" evidence="11">
    <location>
        <begin position="462"/>
        <end position="463"/>
    </location>
    <ligand>
        <name>phosphoenolpyruvate</name>
        <dbReference type="ChEBI" id="CHEBI:58702"/>
    </ligand>
</feature>
<dbReference type="GO" id="GO:0016301">
    <property type="term" value="F:kinase activity"/>
    <property type="evidence" value="ECO:0007669"/>
    <property type="project" value="UniProtKB-KW"/>
</dbReference>
<feature type="domain" description="PEP-utilising enzyme C-terminal" evidence="15">
    <location>
        <begin position="277"/>
        <end position="547"/>
    </location>
</feature>
<keyword evidence="9" id="KW-0963">Cytoplasm</keyword>
<comment type="subcellular location">
    <subcellularLocation>
        <location evidence="9">Cytoplasm</location>
    </subcellularLocation>
</comment>
<keyword evidence="5 9" id="KW-0479">Metal-binding</keyword>
<dbReference type="RefSeq" id="WP_189126724.1">
    <property type="nucleotide sequence ID" value="NZ_BMNH01000018.1"/>
</dbReference>
<dbReference type="PRINTS" id="PR01736">
    <property type="entry name" value="PHPHTRNFRASE"/>
</dbReference>
<feature type="binding site" evidence="12">
    <location>
        <position position="439"/>
    </location>
    <ligand>
        <name>Mg(2+)</name>
        <dbReference type="ChEBI" id="CHEBI:18420"/>
    </ligand>
</feature>
<comment type="similarity">
    <text evidence="2 9">Belongs to the PEP-utilizing enzyme family.</text>
</comment>
<feature type="binding site" evidence="11">
    <location>
        <position position="473"/>
    </location>
    <ligand>
        <name>phosphoenolpyruvate</name>
        <dbReference type="ChEBI" id="CHEBI:58702"/>
    </ligand>
</feature>
<dbReference type="GO" id="GO:0005737">
    <property type="term" value="C:cytoplasm"/>
    <property type="evidence" value="ECO:0007669"/>
    <property type="project" value="UniProtKB-SubCell"/>
</dbReference>